<evidence type="ECO:0000256" key="2">
    <source>
        <dbReference type="ARBA" id="ARBA00023054"/>
    </source>
</evidence>
<evidence type="ECO:0000256" key="3">
    <source>
        <dbReference type="SAM" id="Coils"/>
    </source>
</evidence>
<dbReference type="PANTHER" id="PTHR32347:SF29">
    <property type="entry name" value="UPF0194 MEMBRANE PROTEIN YBHG"/>
    <property type="match status" value="1"/>
</dbReference>
<dbReference type="Pfam" id="PF25881">
    <property type="entry name" value="HH_YBHG"/>
    <property type="match status" value="1"/>
</dbReference>
<name>A0A3M8SXV5_9GAMM</name>
<dbReference type="EMBL" id="RIBS01000001">
    <property type="protein sequence ID" value="RNF86147.1"/>
    <property type="molecule type" value="Genomic_DNA"/>
</dbReference>
<dbReference type="GO" id="GO:0030313">
    <property type="term" value="C:cell envelope"/>
    <property type="evidence" value="ECO:0007669"/>
    <property type="project" value="UniProtKB-SubCell"/>
</dbReference>
<dbReference type="InterPro" id="IPR059052">
    <property type="entry name" value="HH_YbhG-like"/>
</dbReference>
<keyword evidence="2 3" id="KW-0175">Coiled coil</keyword>
<gene>
    <name evidence="5" type="ORF">EER27_01565</name>
</gene>
<feature type="coiled-coil region" evidence="3">
    <location>
        <begin position="93"/>
        <end position="139"/>
    </location>
</feature>
<dbReference type="PRINTS" id="PR01490">
    <property type="entry name" value="RTXTOXIND"/>
</dbReference>
<keyword evidence="6" id="KW-1185">Reference proteome</keyword>
<dbReference type="Gene3D" id="1.10.287.470">
    <property type="entry name" value="Helix hairpin bin"/>
    <property type="match status" value="1"/>
</dbReference>
<accession>A0A3M8SXV5</accession>
<protein>
    <submittedName>
        <fullName evidence="5">HlyD family efflux transporter periplasmic adaptor subunit</fullName>
    </submittedName>
</protein>
<evidence type="ECO:0000259" key="4">
    <source>
        <dbReference type="Pfam" id="PF25881"/>
    </source>
</evidence>
<comment type="subcellular location">
    <subcellularLocation>
        <location evidence="1">Cell envelope</location>
    </subcellularLocation>
</comment>
<evidence type="ECO:0000313" key="5">
    <source>
        <dbReference type="EMBL" id="RNF86147.1"/>
    </source>
</evidence>
<organism evidence="5 6">
    <name type="scientific">Montanilutibacter psychrotolerans</name>
    <dbReference type="NCBI Taxonomy" id="1327343"/>
    <lineage>
        <taxon>Bacteria</taxon>
        <taxon>Pseudomonadati</taxon>
        <taxon>Pseudomonadota</taxon>
        <taxon>Gammaproteobacteria</taxon>
        <taxon>Lysobacterales</taxon>
        <taxon>Lysobacteraceae</taxon>
        <taxon>Montanilutibacter</taxon>
    </lineage>
</organism>
<dbReference type="InterPro" id="IPR050465">
    <property type="entry name" value="UPF0194_transport"/>
</dbReference>
<evidence type="ECO:0000256" key="1">
    <source>
        <dbReference type="ARBA" id="ARBA00004196"/>
    </source>
</evidence>
<proteinExistence type="predicted"/>
<dbReference type="Gene3D" id="2.40.50.100">
    <property type="match status" value="1"/>
</dbReference>
<dbReference type="AlphaFoldDB" id="A0A3M8SXV5"/>
<dbReference type="PANTHER" id="PTHR32347">
    <property type="entry name" value="EFFLUX SYSTEM COMPONENT YKNX-RELATED"/>
    <property type="match status" value="1"/>
</dbReference>
<dbReference type="Proteomes" id="UP000267049">
    <property type="component" value="Unassembled WGS sequence"/>
</dbReference>
<sequence>MQTHRDPHSPQASRHGPAAPRCRALLVALLVATTLTACRDEPRQALGTLEYDRISLPAPAAERIVAIAVREGEQVRQGQTLLNLEAVRTRSANDAAQAQAQRQREVLDELEAGPRDEDIAQVQAQLAAAQAQARDARAYYDRLRPLGARQLVAAADVDRARAAADSADAQSRQAQAALSELRHGTRREQLAQGESAVRAADAQARVQQETLAKLSVVAPRAGRIDSLPFKLGDQAPVGAPLAILLVGAAPYARVYVPEPIRANVRVGQAARVYLDGRDGPLIGRVRMIRNEAGFTPYYALIGKDAARLSYLAEVELTGKDAEQLPAGLPVRVEFE</sequence>
<feature type="domain" description="YbhG-like alpha-helical hairpin" evidence="4">
    <location>
        <begin position="96"/>
        <end position="204"/>
    </location>
</feature>
<dbReference type="OrthoDB" id="8558741at2"/>
<comment type="caution">
    <text evidence="5">The sequence shown here is derived from an EMBL/GenBank/DDBJ whole genome shotgun (WGS) entry which is preliminary data.</text>
</comment>
<reference evidence="5 6" key="1">
    <citation type="submission" date="2018-11" db="EMBL/GenBank/DDBJ databases">
        <title>Lysobacter cryohumiis sp. nov., isolated from soil in the Tianshan Mountains, Xinjiang, China.</title>
        <authorList>
            <person name="Luo Y."/>
            <person name="Sheng H."/>
        </authorList>
    </citation>
    <scope>NUCLEOTIDE SEQUENCE [LARGE SCALE GENOMIC DNA]</scope>
    <source>
        <strain evidence="5 6">ZS60</strain>
    </source>
</reference>
<evidence type="ECO:0000313" key="6">
    <source>
        <dbReference type="Proteomes" id="UP000267049"/>
    </source>
</evidence>